<reference evidence="6 7" key="1">
    <citation type="submission" date="2024-02" db="EMBL/GenBank/DDBJ databases">
        <title>De novo assembly and annotation of 12 fungi associated with fruit tree decline syndrome in Ontario, Canada.</title>
        <authorList>
            <person name="Sulman M."/>
            <person name="Ellouze W."/>
            <person name="Ilyukhin E."/>
        </authorList>
    </citation>
    <scope>NUCLEOTIDE SEQUENCE [LARGE SCALE GENOMIC DNA]</scope>
    <source>
        <strain evidence="6 7">M1-105</strain>
    </source>
</reference>
<dbReference type="InterPro" id="IPR000172">
    <property type="entry name" value="GMC_OxRdtase_N"/>
</dbReference>
<dbReference type="PANTHER" id="PTHR47190:SF4">
    <property type="entry name" value="DEHYDROGENASE, PUTATIVE-RELATED"/>
    <property type="match status" value="1"/>
</dbReference>
<dbReference type="CDD" id="cd09630">
    <property type="entry name" value="CDH_like_cytochrome"/>
    <property type="match status" value="1"/>
</dbReference>
<comment type="caution">
    <text evidence="6">The sequence shown here is derived from an EMBL/GenBank/DDBJ whole genome shotgun (WGS) entry which is preliminary data.</text>
</comment>
<evidence type="ECO:0000313" key="6">
    <source>
        <dbReference type="EMBL" id="KAL1618409.1"/>
    </source>
</evidence>
<dbReference type="InterPro" id="IPR007867">
    <property type="entry name" value="GMC_OxRtase_C"/>
</dbReference>
<organism evidence="6 7">
    <name type="scientific">Neofusicoccum ribis</name>
    <dbReference type="NCBI Taxonomy" id="45134"/>
    <lineage>
        <taxon>Eukaryota</taxon>
        <taxon>Fungi</taxon>
        <taxon>Dikarya</taxon>
        <taxon>Ascomycota</taxon>
        <taxon>Pezizomycotina</taxon>
        <taxon>Dothideomycetes</taxon>
        <taxon>Dothideomycetes incertae sedis</taxon>
        <taxon>Botryosphaeriales</taxon>
        <taxon>Botryosphaeriaceae</taxon>
        <taxon>Neofusicoccum</taxon>
    </lineage>
</organism>
<comment type="similarity">
    <text evidence="1 2">Belongs to the GMC oxidoreductase family.</text>
</comment>
<protein>
    <recommendedName>
        <fullName evidence="4 5">Glucose-methanol-choline oxidoreductase N-terminal domain-containing protein</fullName>
    </recommendedName>
</protein>
<dbReference type="PROSITE" id="PS00624">
    <property type="entry name" value="GMC_OXRED_2"/>
    <property type="match status" value="1"/>
</dbReference>
<feature type="domain" description="Glucose-methanol-choline oxidoreductase N-terminal" evidence="4">
    <location>
        <begin position="355"/>
        <end position="378"/>
    </location>
</feature>
<dbReference type="Pfam" id="PF05199">
    <property type="entry name" value="GMC_oxred_C"/>
    <property type="match status" value="1"/>
</dbReference>
<keyword evidence="7" id="KW-1185">Reference proteome</keyword>
<dbReference type="Pfam" id="PF16010">
    <property type="entry name" value="CDH-cyt"/>
    <property type="match status" value="1"/>
</dbReference>
<feature type="compositionally biased region" description="Low complexity" evidence="3">
    <location>
        <begin position="243"/>
        <end position="265"/>
    </location>
</feature>
<evidence type="ECO:0000256" key="2">
    <source>
        <dbReference type="RuleBase" id="RU003968"/>
    </source>
</evidence>
<dbReference type="PROSITE" id="PS00623">
    <property type="entry name" value="GMC_OXRED_1"/>
    <property type="match status" value="1"/>
</dbReference>
<name>A0ABR3SE35_9PEZI</name>
<evidence type="ECO:0000256" key="3">
    <source>
        <dbReference type="SAM" id="MobiDB-lite"/>
    </source>
</evidence>
<keyword evidence="2" id="KW-0285">Flavoprotein</keyword>
<dbReference type="SUPFAM" id="SSF49344">
    <property type="entry name" value="CBD9-like"/>
    <property type="match status" value="1"/>
</dbReference>
<keyword evidence="2" id="KW-0274">FAD</keyword>
<dbReference type="Gene3D" id="3.50.50.60">
    <property type="entry name" value="FAD/NAD(P)-binding domain"/>
    <property type="match status" value="1"/>
</dbReference>
<feature type="region of interest" description="Disordered" evidence="3">
    <location>
        <begin position="235"/>
        <end position="266"/>
    </location>
</feature>
<dbReference type="Pfam" id="PF00732">
    <property type="entry name" value="GMC_oxred_N"/>
    <property type="match status" value="1"/>
</dbReference>
<evidence type="ECO:0000259" key="5">
    <source>
        <dbReference type="PROSITE" id="PS00624"/>
    </source>
</evidence>
<sequence length="1030" mass="105919">MTSFFSASTAPIVRLELFSPLASLLPLSLTTNMRSTFAAVAALAGAASAATTTSAYTDSTTGITFQRWVDEDTGFAFGMALPESPEKDFIGQIVAPGAGWAGMSMTSSMMASTLIAAWPSGEDVIASVRKTNAYSSPAVMDGATLASIPEGTFVNSTHFSYTFLCTGCLTGDSGSFDVTGETAVLGWALSKTAPTTPTSATSALGYHAAGFGAFGMPIADAEQAEYSTWAKLATGGSSGSTGTGTTTGSNSTTTPGASTTPVSTPLPAPVTLNTTYDYIVVGGGAAGIVAAQRLAESKKSVLLIERGGASSASSGGNDYVDWNNTVTPYDVPAYGYAVEQTGDVSYCTDTASQAGCILGGSTVINAEMFVKPQEADFENWPQGWSYSDIQASAESFYERNPGTTTPSSDGRRYNQGVFQILGNLLKGNGWNEVDAVEEPNKKVNVYSHPPMNIQDSLRAGPVLTYLPLAQEMDNFKLQLNTKVLRVARTGSTVTGVEVQTESGATQLINLKANGKVVLAAGALSTPRLLFNSGIGPADQLEIVANGNTGISLNSSDYIELPVGKGLKDHPILSMQVNILGGSNLTVFDPTNPSDNDIALYKQGAGPLAEGMQRLNFWTSVEGSDGKTRYVQGTTSVASSSAIKVKVYLTHGLTSEGRLGITADGATELITEPWLTTDADKEAMTKFINEFFGYVQKSGNLSVTSSTGGNITAADMIAKLTTGSHFVSTAKMGTDSGLENNGTAVVDTDCKVYGTDNLYIVDASIHPDLPTGNTQAIVYVVAEHAAKKIAGATTTAATGSTGSTSGSVSSESAVASVESVSSSSAVSSSAAASTEVATTTVVQNGYTTTIYFTATPVASSAAAGVATSAAVQTTEVVQNGYTTTVYYTQTAHAAGQTHAAGNQGQGNHGNQGGHVYTSVATQVQNGYTTTVTYTQTAPTVGASSTLATSVVAAAVSSSAGGAASYPTFVPTGVASNWTNTIPSAALTQVIATPTGANAPDKPLPAGTRIKDVLEWFTYIFETLIRGKKSSQ</sequence>
<dbReference type="SUPFAM" id="SSF54373">
    <property type="entry name" value="FAD-linked reductases, C-terminal domain"/>
    <property type="match status" value="1"/>
</dbReference>
<dbReference type="PANTHER" id="PTHR47190">
    <property type="entry name" value="DEHYDROGENASE, PUTATIVE-RELATED"/>
    <property type="match status" value="1"/>
</dbReference>
<dbReference type="InterPro" id="IPR053208">
    <property type="entry name" value="GMC_Oxidoreductase_CD"/>
</dbReference>
<accession>A0ABR3SE35</accession>
<dbReference type="InterPro" id="IPR036188">
    <property type="entry name" value="FAD/NAD-bd_sf"/>
</dbReference>
<dbReference type="InterPro" id="IPR015920">
    <property type="entry name" value="Cellobiose_DH-like_cyt"/>
</dbReference>
<dbReference type="EMBL" id="JAJVDC020000208">
    <property type="protein sequence ID" value="KAL1618409.1"/>
    <property type="molecule type" value="Genomic_DNA"/>
</dbReference>
<dbReference type="SUPFAM" id="SSF51905">
    <property type="entry name" value="FAD/NAD(P)-binding domain"/>
    <property type="match status" value="1"/>
</dbReference>
<gene>
    <name evidence="6" type="ORF">SLS56_010561</name>
</gene>
<feature type="domain" description="Glucose-methanol-choline oxidoreductase N-terminal" evidence="5">
    <location>
        <begin position="521"/>
        <end position="535"/>
    </location>
</feature>
<dbReference type="Gene3D" id="2.60.40.1210">
    <property type="entry name" value="Cellobiose dehydrogenase, cytochrome domain"/>
    <property type="match status" value="1"/>
</dbReference>
<evidence type="ECO:0000259" key="4">
    <source>
        <dbReference type="PROSITE" id="PS00623"/>
    </source>
</evidence>
<evidence type="ECO:0000313" key="7">
    <source>
        <dbReference type="Proteomes" id="UP001521116"/>
    </source>
</evidence>
<dbReference type="Proteomes" id="UP001521116">
    <property type="component" value="Unassembled WGS sequence"/>
</dbReference>
<evidence type="ECO:0000256" key="1">
    <source>
        <dbReference type="ARBA" id="ARBA00010790"/>
    </source>
</evidence>
<dbReference type="Gene3D" id="3.30.410.10">
    <property type="entry name" value="Cholesterol Oxidase, domain 2"/>
    <property type="match status" value="1"/>
</dbReference>
<proteinExistence type="inferred from homology"/>